<keyword evidence="3" id="KW-1185">Reference proteome</keyword>
<comment type="caution">
    <text evidence="2">The sequence shown here is derived from an EMBL/GenBank/DDBJ whole genome shotgun (WGS) entry which is preliminary data.</text>
</comment>
<evidence type="ECO:0000313" key="3">
    <source>
        <dbReference type="Proteomes" id="UP001066276"/>
    </source>
</evidence>
<evidence type="ECO:0000313" key="2">
    <source>
        <dbReference type="EMBL" id="KAJ1142587.1"/>
    </source>
</evidence>
<name>A0AAV7QPY4_PLEWA</name>
<protein>
    <submittedName>
        <fullName evidence="2">Uncharacterized protein</fullName>
    </submittedName>
</protein>
<feature type="compositionally biased region" description="Polar residues" evidence="1">
    <location>
        <begin position="78"/>
        <end position="87"/>
    </location>
</feature>
<dbReference type="AlphaFoldDB" id="A0AAV7QPY4"/>
<reference evidence="2" key="1">
    <citation type="journal article" date="2022" name="bioRxiv">
        <title>Sequencing and chromosome-scale assembly of the giantPleurodeles waltlgenome.</title>
        <authorList>
            <person name="Brown T."/>
            <person name="Elewa A."/>
            <person name="Iarovenko S."/>
            <person name="Subramanian E."/>
            <person name="Araus A.J."/>
            <person name="Petzold A."/>
            <person name="Susuki M."/>
            <person name="Suzuki K.-i.T."/>
            <person name="Hayashi T."/>
            <person name="Toyoda A."/>
            <person name="Oliveira C."/>
            <person name="Osipova E."/>
            <person name="Leigh N.D."/>
            <person name="Simon A."/>
            <person name="Yun M.H."/>
        </authorList>
    </citation>
    <scope>NUCLEOTIDE SEQUENCE</scope>
    <source>
        <strain evidence="2">20211129_DDA</strain>
        <tissue evidence="2">Liver</tissue>
    </source>
</reference>
<dbReference type="Proteomes" id="UP001066276">
    <property type="component" value="Chromosome 6"/>
</dbReference>
<evidence type="ECO:0000256" key="1">
    <source>
        <dbReference type="SAM" id="MobiDB-lite"/>
    </source>
</evidence>
<sequence>MCVLDGGGLQCPRSSPSKKRLPGRPAHFWEPAPKAQPQSRAAAGNTTKRKRGPRFDTTAGQAPQRTSVGAIPGALQVSPGTAQSGPVSSVAGESTPRHEEADFTFCAADQPPPL</sequence>
<gene>
    <name evidence="2" type="ORF">NDU88_008901</name>
</gene>
<accession>A0AAV7QPY4</accession>
<feature type="region of interest" description="Disordered" evidence="1">
    <location>
        <begin position="1"/>
        <end position="114"/>
    </location>
</feature>
<dbReference type="EMBL" id="JANPWB010000010">
    <property type="protein sequence ID" value="KAJ1142587.1"/>
    <property type="molecule type" value="Genomic_DNA"/>
</dbReference>
<proteinExistence type="predicted"/>
<organism evidence="2 3">
    <name type="scientific">Pleurodeles waltl</name>
    <name type="common">Iberian ribbed newt</name>
    <dbReference type="NCBI Taxonomy" id="8319"/>
    <lineage>
        <taxon>Eukaryota</taxon>
        <taxon>Metazoa</taxon>
        <taxon>Chordata</taxon>
        <taxon>Craniata</taxon>
        <taxon>Vertebrata</taxon>
        <taxon>Euteleostomi</taxon>
        <taxon>Amphibia</taxon>
        <taxon>Batrachia</taxon>
        <taxon>Caudata</taxon>
        <taxon>Salamandroidea</taxon>
        <taxon>Salamandridae</taxon>
        <taxon>Pleurodelinae</taxon>
        <taxon>Pleurodeles</taxon>
    </lineage>
</organism>
<feature type="compositionally biased region" description="Polar residues" evidence="1">
    <location>
        <begin position="58"/>
        <end position="67"/>
    </location>
</feature>